<evidence type="ECO:0008006" key="3">
    <source>
        <dbReference type="Google" id="ProtNLM"/>
    </source>
</evidence>
<dbReference type="InterPro" id="IPR012434">
    <property type="entry name" value="DUF1631"/>
</dbReference>
<dbReference type="OrthoDB" id="6188167at2"/>
<dbReference type="RefSeq" id="WP_087460419.1">
    <property type="nucleotide sequence ID" value="NZ_CP021425.1"/>
</dbReference>
<sequence>MSNLSNIADKDRDVNRQTINLAEVKHINQLLQIVLRQITKVLNQGFETIDDSFFDMANMARSNNEQSRYFDAMREVRLKRKGIESFIQDRLTEAFSGTLNPAFHSAASTQQNLRSCSIDELTLVDSDDLEAQVATETTSTNIRTTYQGALLQFQNRIVELYRRSANAQAPTPLHPDIFCTIMAAGFDDLDVDIKEKLHVLKHFGTICTQRYGEILETANAHLISLGILPNLSFKATDSGPPAQTEIATAAQSWVGEITETEKRIQAESVEAEEDSIETPIENPLDYLRTLLAESRSNTLSDSDTPPPQTKRDVFQNNEVLSMLNRLQQDNLDRYTASIQQQNLNPRDQLIDIHRAAQALVQEKFAQQNSQGTSRPQEAEKTFSQTDDDIINLVSMLFEFILDDYNLAPPIQAQICRLQIPILKVVLKNQSFFNKSTHPARKLLNTLAKSGIGWNEAQRDKRDKLLEQIQYVVRRILDEFDGDINLFETLYVHFNAFLESEEKRAALIEARTKQAELGRLKTQQAQLTVKDTLKTLTQNTNLPAAVLDLLENGWSRVMFLAYLKDEQEQQWEDKLRTAKELVWCMQPHADAAARERWAKVVPILLKRLKKGLQDVSYHTVTIDEQLDLLKQELTDRFKHPEHQTTKPEVMFEHDSALNITSDTALITEDQDPASIASINNIEEGDWLELPLINGNLFRCKLSAIMKDTDTYIFVNRTGLKVMEKSKSELVKDLTEGRLKILQQGHLVDRALNAVTSNLRKMATRAQTA</sequence>
<name>A0A1Y0I489_9GAMM</name>
<dbReference type="AlphaFoldDB" id="A0A1Y0I489"/>
<evidence type="ECO:0000313" key="1">
    <source>
        <dbReference type="EMBL" id="ARU55297.1"/>
    </source>
</evidence>
<dbReference type="KEGG" id="ome:OLMES_1215"/>
<evidence type="ECO:0000313" key="2">
    <source>
        <dbReference type="Proteomes" id="UP000196027"/>
    </source>
</evidence>
<accession>A0A1Y0I489</accession>
<dbReference type="Proteomes" id="UP000196027">
    <property type="component" value="Chromosome"/>
</dbReference>
<organism evidence="1 2">
    <name type="scientific">Oleiphilus messinensis</name>
    <dbReference type="NCBI Taxonomy" id="141451"/>
    <lineage>
        <taxon>Bacteria</taxon>
        <taxon>Pseudomonadati</taxon>
        <taxon>Pseudomonadota</taxon>
        <taxon>Gammaproteobacteria</taxon>
        <taxon>Oceanospirillales</taxon>
        <taxon>Oleiphilaceae</taxon>
        <taxon>Oleiphilus</taxon>
    </lineage>
</organism>
<protein>
    <recommendedName>
        <fullName evidence="3">Thymidine phosphorylase</fullName>
    </recommendedName>
</protein>
<dbReference type="EMBL" id="CP021425">
    <property type="protein sequence ID" value="ARU55297.1"/>
    <property type="molecule type" value="Genomic_DNA"/>
</dbReference>
<proteinExistence type="predicted"/>
<dbReference type="Pfam" id="PF07793">
    <property type="entry name" value="DUF1631"/>
    <property type="match status" value="1"/>
</dbReference>
<gene>
    <name evidence="1" type="ORF">OLMES_1215</name>
</gene>
<keyword evidence="2" id="KW-1185">Reference proteome</keyword>
<reference evidence="1 2" key="1">
    <citation type="submission" date="2017-05" db="EMBL/GenBank/DDBJ databases">
        <title>Genomic insights into alkan degradation activity of Oleiphilus messinensis.</title>
        <authorList>
            <person name="Kozyavkin S.A."/>
            <person name="Slesarev A.I."/>
            <person name="Golyshin P.N."/>
            <person name="Korzhenkov A."/>
            <person name="Golyshina O.N."/>
            <person name="Toshchakov S.V."/>
        </authorList>
    </citation>
    <scope>NUCLEOTIDE SEQUENCE [LARGE SCALE GENOMIC DNA]</scope>
    <source>
        <strain evidence="1 2">ME102</strain>
    </source>
</reference>